<dbReference type="SUPFAM" id="SSF56219">
    <property type="entry name" value="DNase I-like"/>
    <property type="match status" value="1"/>
</dbReference>
<dbReference type="InterPro" id="IPR036691">
    <property type="entry name" value="Endo/exonu/phosph_ase_sf"/>
</dbReference>
<dbReference type="Pfam" id="PF14529">
    <property type="entry name" value="Exo_endo_phos_2"/>
    <property type="match status" value="1"/>
</dbReference>
<dbReference type="Gene3D" id="3.60.10.10">
    <property type="entry name" value="Endonuclease/exonuclease/phosphatase"/>
    <property type="match status" value="1"/>
</dbReference>
<dbReference type="InterPro" id="IPR005135">
    <property type="entry name" value="Endo/exonuclease/phosphatase"/>
</dbReference>
<evidence type="ECO:0000259" key="1">
    <source>
        <dbReference type="Pfam" id="PF14529"/>
    </source>
</evidence>
<proteinExistence type="predicted"/>
<reference evidence="2" key="1">
    <citation type="submission" date="2015-11" db="EMBL/GenBank/DDBJ databases">
        <title>De novo transcriptome assembly of four potential Pierce s Disease insect vectors from Arizona vineyards.</title>
        <authorList>
            <person name="Tassone E.E."/>
        </authorList>
    </citation>
    <scope>NUCLEOTIDE SEQUENCE</scope>
</reference>
<name>A0A1B6FV98_9HEMI</name>
<dbReference type="GO" id="GO:0003824">
    <property type="term" value="F:catalytic activity"/>
    <property type="evidence" value="ECO:0007669"/>
    <property type="project" value="InterPro"/>
</dbReference>
<evidence type="ECO:0000313" key="2">
    <source>
        <dbReference type="EMBL" id="JAS54118.1"/>
    </source>
</evidence>
<feature type="non-terminal residue" evidence="2">
    <location>
        <position position="203"/>
    </location>
</feature>
<sequence length="203" mass="22423">MSRVPRCCRNDAGRCASVFRRSLLKCFRGRRRAQSQGMSRLLQVNLQHSRAATAVLCSSIACKAVDFVLVQEPWVKVGGIAGMGLVGGTIVSPPVRDPRTCIWVRHGIVSFPVLDFCSRDVTTVRTVCRSTGRPLLLASVYMPQEATHPPPREMRLLVDHAIESNLDLVVCCDANARNMVWGCRVTNARGKSLLDYLVSRGLM</sequence>
<organism evidence="2">
    <name type="scientific">Cuerna arida</name>
    <dbReference type="NCBI Taxonomy" id="1464854"/>
    <lineage>
        <taxon>Eukaryota</taxon>
        <taxon>Metazoa</taxon>
        <taxon>Ecdysozoa</taxon>
        <taxon>Arthropoda</taxon>
        <taxon>Hexapoda</taxon>
        <taxon>Insecta</taxon>
        <taxon>Pterygota</taxon>
        <taxon>Neoptera</taxon>
        <taxon>Paraneoptera</taxon>
        <taxon>Hemiptera</taxon>
        <taxon>Auchenorrhyncha</taxon>
        <taxon>Membracoidea</taxon>
        <taxon>Cicadellidae</taxon>
        <taxon>Cicadellinae</taxon>
        <taxon>Proconiini</taxon>
        <taxon>Cuerna</taxon>
    </lineage>
</organism>
<feature type="domain" description="Endonuclease/exonuclease/phosphatase" evidence="1">
    <location>
        <begin position="136"/>
        <end position="202"/>
    </location>
</feature>
<gene>
    <name evidence="2" type="ORF">g.2928</name>
</gene>
<dbReference type="EMBL" id="GECZ01015651">
    <property type="protein sequence ID" value="JAS54118.1"/>
    <property type="molecule type" value="Transcribed_RNA"/>
</dbReference>
<dbReference type="AlphaFoldDB" id="A0A1B6FV98"/>
<accession>A0A1B6FV98</accession>
<protein>
    <recommendedName>
        <fullName evidence="1">Endonuclease/exonuclease/phosphatase domain-containing protein</fullName>
    </recommendedName>
</protein>